<organism evidence="1 2">
    <name type="scientific">Streptomyces albireticuli</name>
    <dbReference type="NCBI Taxonomy" id="1940"/>
    <lineage>
        <taxon>Bacteria</taxon>
        <taxon>Bacillati</taxon>
        <taxon>Actinomycetota</taxon>
        <taxon>Actinomycetes</taxon>
        <taxon>Kitasatosporales</taxon>
        <taxon>Streptomycetaceae</taxon>
        <taxon>Streptomyces</taxon>
    </lineage>
</organism>
<evidence type="ECO:0000313" key="2">
    <source>
        <dbReference type="Proteomes" id="UP000218944"/>
    </source>
</evidence>
<keyword evidence="1" id="KW-0808">Transferase</keyword>
<dbReference type="RefSeq" id="WP_095583478.1">
    <property type="nucleotide sequence ID" value="NZ_JAJQQQ010000025.1"/>
</dbReference>
<evidence type="ECO:0000313" key="1">
    <source>
        <dbReference type="EMBL" id="PAU45994.1"/>
    </source>
</evidence>
<gene>
    <name evidence="1" type="ORF">CK936_26455</name>
</gene>
<dbReference type="InterPro" id="IPR027417">
    <property type="entry name" value="P-loop_NTPase"/>
</dbReference>
<dbReference type="EMBL" id="NSJV01000509">
    <property type="protein sequence ID" value="PAU45994.1"/>
    <property type="molecule type" value="Genomic_DNA"/>
</dbReference>
<keyword evidence="2" id="KW-1185">Reference proteome</keyword>
<accession>A0A2A2D387</accession>
<protein>
    <submittedName>
        <fullName evidence="1">Guanylate kinase</fullName>
    </submittedName>
</protein>
<dbReference type="SUPFAM" id="SSF52540">
    <property type="entry name" value="P-loop containing nucleoside triphosphate hydrolases"/>
    <property type="match status" value="1"/>
</dbReference>
<keyword evidence="1" id="KW-0418">Kinase</keyword>
<sequence>MTAVGVILYGPPGVGKDTITAELNRSGSYSLFERLKAGAGRTTGYRMTSVEHIEDLDQAGEVLYRNSRYQAEYAIDRGGLTALVEGGRTPVLHMGQVEGATAVEVFPLHWVQVLLWCPLNVTAARCAERGDNDVEARLQVWHETQQDLLSHADNSWSLVLRTDQLSPSEAAHTIDQAVTGAVEATARDIRRLVA</sequence>
<proteinExistence type="predicted"/>
<dbReference type="GO" id="GO:0016301">
    <property type="term" value="F:kinase activity"/>
    <property type="evidence" value="ECO:0007669"/>
    <property type="project" value="UniProtKB-KW"/>
</dbReference>
<dbReference type="Pfam" id="PF13238">
    <property type="entry name" value="AAA_18"/>
    <property type="match status" value="1"/>
</dbReference>
<reference evidence="1 2" key="1">
    <citation type="submission" date="2017-08" db="EMBL/GenBank/DDBJ databases">
        <title>Genome sequence of Streptomyces albireticuli NRRL B-1670.</title>
        <authorList>
            <person name="Graham D.E."/>
            <person name="Mahan K.M."/>
            <person name="Klingeman D.M."/>
            <person name="Hettich R.L."/>
            <person name="Parry R.J."/>
            <person name="Spain J.C."/>
        </authorList>
    </citation>
    <scope>NUCLEOTIDE SEQUENCE [LARGE SCALE GENOMIC DNA]</scope>
    <source>
        <strain evidence="1 2">NRRL B-1670</strain>
    </source>
</reference>
<dbReference type="Gene3D" id="3.40.50.300">
    <property type="entry name" value="P-loop containing nucleotide triphosphate hydrolases"/>
    <property type="match status" value="1"/>
</dbReference>
<comment type="caution">
    <text evidence="1">The sequence shown here is derived from an EMBL/GenBank/DDBJ whole genome shotgun (WGS) entry which is preliminary data.</text>
</comment>
<dbReference type="Proteomes" id="UP000218944">
    <property type="component" value="Unassembled WGS sequence"/>
</dbReference>
<name>A0A2A2D387_9ACTN</name>
<dbReference type="AlphaFoldDB" id="A0A2A2D387"/>